<organism evidence="1 2">
    <name type="scientific">Psilocybe cyanescens</name>
    <dbReference type="NCBI Taxonomy" id="93625"/>
    <lineage>
        <taxon>Eukaryota</taxon>
        <taxon>Fungi</taxon>
        <taxon>Dikarya</taxon>
        <taxon>Basidiomycota</taxon>
        <taxon>Agaricomycotina</taxon>
        <taxon>Agaricomycetes</taxon>
        <taxon>Agaricomycetidae</taxon>
        <taxon>Agaricales</taxon>
        <taxon>Agaricineae</taxon>
        <taxon>Strophariaceae</taxon>
        <taxon>Psilocybe</taxon>
    </lineage>
</organism>
<dbReference type="AlphaFoldDB" id="A0A409XAF1"/>
<accession>A0A409XAF1</accession>
<proteinExistence type="predicted"/>
<keyword evidence="2" id="KW-1185">Reference proteome</keyword>
<dbReference type="InParanoid" id="A0A409XAF1"/>
<comment type="caution">
    <text evidence="1">The sequence shown here is derived from an EMBL/GenBank/DDBJ whole genome shotgun (WGS) entry which is preliminary data.</text>
</comment>
<evidence type="ECO:0000313" key="2">
    <source>
        <dbReference type="Proteomes" id="UP000283269"/>
    </source>
</evidence>
<dbReference type="EMBL" id="NHYD01002217">
    <property type="protein sequence ID" value="PPQ87746.1"/>
    <property type="molecule type" value="Genomic_DNA"/>
</dbReference>
<gene>
    <name evidence="1" type="ORF">CVT25_015174</name>
</gene>
<dbReference type="Proteomes" id="UP000283269">
    <property type="component" value="Unassembled WGS sequence"/>
</dbReference>
<sequence length="87" mass="9439">MATHIGLILDEIAAQQQMIRRLDTSPEPLRDSSLLDGLELCTSVQGFIKRSVISLASAKHGPTRKTPAIKTLTENAQTELDLLAAEV</sequence>
<evidence type="ECO:0000313" key="1">
    <source>
        <dbReference type="EMBL" id="PPQ87746.1"/>
    </source>
</evidence>
<protein>
    <submittedName>
        <fullName evidence="1">Uncharacterized protein</fullName>
    </submittedName>
</protein>
<name>A0A409XAF1_PSICY</name>
<reference evidence="1 2" key="1">
    <citation type="journal article" date="2018" name="Evol. Lett.">
        <title>Horizontal gene cluster transfer increased hallucinogenic mushroom diversity.</title>
        <authorList>
            <person name="Reynolds H.T."/>
            <person name="Vijayakumar V."/>
            <person name="Gluck-Thaler E."/>
            <person name="Korotkin H.B."/>
            <person name="Matheny P.B."/>
            <person name="Slot J.C."/>
        </authorList>
    </citation>
    <scope>NUCLEOTIDE SEQUENCE [LARGE SCALE GENOMIC DNA]</scope>
    <source>
        <strain evidence="1 2">2631</strain>
    </source>
</reference>